<evidence type="ECO:0000313" key="2">
    <source>
        <dbReference type="Proteomes" id="UP000006502"/>
    </source>
</evidence>
<name>I7B9F2_MYCHA</name>
<dbReference type="EMBL" id="CP003731">
    <property type="protein sequence ID" value="AFO51905.1"/>
    <property type="molecule type" value="Genomic_DNA"/>
</dbReference>
<dbReference type="HOGENOM" id="CLU_1509003_0_0_14"/>
<sequence>MAIPVLGKVAAAALVAGGTGTGVVYPLVKGNGSYVSFFTGKISKEVEGILLFTKSFYEDEQLRSTSDRSYRLDIKTPEDWGKLKSRWESESDRDATLYLSVEIRENNRSDQVTAFLTKMSKGIRDAIKENQDGEYKNLKRYLEKKEVIEEFKYVFGTDTYQSLVKSLEEVDKNSVKEVER</sequence>
<reference evidence="1 2" key="1">
    <citation type="journal article" date="2012" name="J. Bacteriol.">
        <title>Genome Sequence of "Candidatus Mycoplasma haemolamae" Strain Purdue, a Red Blood Cell Pathogen of Alpacas (Vicugna pacos) and Llamas (Lama glama).</title>
        <authorList>
            <person name="Guimaraes A.M."/>
            <person name="Toth B."/>
            <person name="Santos A.P."/>
            <person name="do Nascimento N.C."/>
            <person name="Kritchevsky J.E."/>
            <person name="Messick J.B."/>
        </authorList>
    </citation>
    <scope>NUCLEOTIDE SEQUENCE [LARGE SCALE GENOMIC DNA]</scope>
    <source>
        <strain evidence="1 2">Purdue</strain>
    </source>
</reference>
<protein>
    <submittedName>
        <fullName evidence="1">Uncharacterized protein</fullName>
    </submittedName>
</protein>
<gene>
    <name evidence="1" type="ordered locus">MHLP_01625</name>
</gene>
<accession>I7B9F2</accession>
<dbReference type="AlphaFoldDB" id="I7B9F2"/>
<dbReference type="Proteomes" id="UP000006502">
    <property type="component" value="Chromosome"/>
</dbReference>
<dbReference type="KEGG" id="mhl:MHLP_01625"/>
<dbReference type="PATRIC" id="fig|1212765.3.peg.361"/>
<keyword evidence="2" id="KW-1185">Reference proteome</keyword>
<dbReference type="STRING" id="1212765.MHLP_01625"/>
<organism evidence="1 2">
    <name type="scientific">Mycoplasma haematolamae (strain Purdue)</name>
    <dbReference type="NCBI Taxonomy" id="1212765"/>
    <lineage>
        <taxon>Bacteria</taxon>
        <taxon>Bacillati</taxon>
        <taxon>Mycoplasmatota</taxon>
        <taxon>Mollicutes</taxon>
        <taxon>Mycoplasmataceae</taxon>
        <taxon>Mycoplasma</taxon>
    </lineage>
</organism>
<proteinExistence type="predicted"/>
<reference evidence="2" key="2">
    <citation type="submission" date="2012-07" db="EMBL/GenBank/DDBJ databases">
        <title>Complete genome sequence of 'Candidatus Mycoplasma haemolamae'.</title>
        <authorList>
            <person name="Guimaraes A.M.S."/>
            <person name="Toth B."/>
            <person name="Santos A.P."/>
            <person name="Nascimento N.C."/>
            <person name="Sojka J.E."/>
            <person name="Messick J.B."/>
        </authorList>
    </citation>
    <scope>NUCLEOTIDE SEQUENCE [LARGE SCALE GENOMIC DNA]</scope>
    <source>
        <strain evidence="2">Purdue</strain>
    </source>
</reference>
<evidence type="ECO:0000313" key="1">
    <source>
        <dbReference type="EMBL" id="AFO51905.1"/>
    </source>
</evidence>